<accession>A0A0G3BMX5</accession>
<feature type="transmembrane region" description="Helical" evidence="2">
    <location>
        <begin position="63"/>
        <end position="83"/>
    </location>
</feature>
<reference evidence="3 4" key="1">
    <citation type="submission" date="2015-05" db="EMBL/GenBank/DDBJ databases">
        <authorList>
            <person name="Tang B."/>
            <person name="Yu Y."/>
        </authorList>
    </citation>
    <scope>NUCLEOTIDE SEQUENCE [LARGE SCALE GENOMIC DNA]</scope>
    <source>
        <strain evidence="3 4">DSM 7029</strain>
    </source>
</reference>
<dbReference type="EMBL" id="CP011371">
    <property type="protein sequence ID" value="AKJ29318.1"/>
    <property type="molecule type" value="Genomic_DNA"/>
</dbReference>
<dbReference type="Pfam" id="PF11742">
    <property type="entry name" value="DUF3302"/>
    <property type="match status" value="1"/>
</dbReference>
<evidence type="ECO:0000256" key="1">
    <source>
        <dbReference type="SAM" id="MobiDB-lite"/>
    </source>
</evidence>
<feature type="transmembrane region" description="Helical" evidence="2">
    <location>
        <begin position="22"/>
        <end position="42"/>
    </location>
</feature>
<dbReference type="InterPro" id="IPR011223">
    <property type="entry name" value="UCP028770"/>
</dbReference>
<dbReference type="KEGG" id="pbh:AAW51_2627"/>
<keyword evidence="2" id="KW-1133">Transmembrane helix</keyword>
<name>A0A0G3BMX5_9BURK</name>
<dbReference type="RefSeq" id="WP_238947853.1">
    <property type="nucleotide sequence ID" value="NZ_CP011371.1"/>
</dbReference>
<feature type="compositionally biased region" description="Basic and acidic residues" evidence="1">
    <location>
        <begin position="97"/>
        <end position="106"/>
    </location>
</feature>
<dbReference type="STRING" id="413882.AAW51_2627"/>
<evidence type="ECO:0000256" key="2">
    <source>
        <dbReference type="SAM" id="Phobius"/>
    </source>
</evidence>
<sequence length="169" mass="18451">MLPLQAQASLFHGETLDAVADAAAWVVLVIAPIVAIGVFWLVHIIPEKIAEKKHHPQTKAIQALCLLSLVFGGLLWPLALLWATSRPVLHKLAYGTDRESPLEPPREPPGPDQQGPPPLPVREELARLRAELERFNEDRPPSANEVLAMRGRLTTLEAAAGVPAIDVKE</sequence>
<proteinExistence type="predicted"/>
<feature type="region of interest" description="Disordered" evidence="1">
    <location>
        <begin position="97"/>
        <end position="121"/>
    </location>
</feature>
<protein>
    <recommendedName>
        <fullName evidence="5">DUF3302 domain-containing protein</fullName>
    </recommendedName>
</protein>
<dbReference type="Proteomes" id="UP000035352">
    <property type="component" value="Chromosome"/>
</dbReference>
<evidence type="ECO:0000313" key="4">
    <source>
        <dbReference type="Proteomes" id="UP000035352"/>
    </source>
</evidence>
<dbReference type="AlphaFoldDB" id="A0A0G3BMX5"/>
<dbReference type="PATRIC" id="fig|413882.6.peg.2739"/>
<evidence type="ECO:0008006" key="5">
    <source>
        <dbReference type="Google" id="ProtNLM"/>
    </source>
</evidence>
<organism evidence="3 4">
    <name type="scientific">Caldimonas brevitalea</name>
    <dbReference type="NCBI Taxonomy" id="413882"/>
    <lineage>
        <taxon>Bacteria</taxon>
        <taxon>Pseudomonadati</taxon>
        <taxon>Pseudomonadota</taxon>
        <taxon>Betaproteobacteria</taxon>
        <taxon>Burkholderiales</taxon>
        <taxon>Sphaerotilaceae</taxon>
        <taxon>Caldimonas</taxon>
    </lineage>
</organism>
<gene>
    <name evidence="3" type="ORF">AAW51_2627</name>
</gene>
<keyword evidence="2" id="KW-0472">Membrane</keyword>
<keyword evidence="4" id="KW-1185">Reference proteome</keyword>
<feature type="compositionally biased region" description="Pro residues" evidence="1">
    <location>
        <begin position="107"/>
        <end position="120"/>
    </location>
</feature>
<keyword evidence="2" id="KW-0812">Transmembrane</keyword>
<evidence type="ECO:0000313" key="3">
    <source>
        <dbReference type="EMBL" id="AKJ29318.1"/>
    </source>
</evidence>